<dbReference type="GO" id="GO:0008270">
    <property type="term" value="F:zinc ion binding"/>
    <property type="evidence" value="ECO:0007669"/>
    <property type="project" value="UniProtKB-KW"/>
</dbReference>
<dbReference type="PROSITE" id="PS50966">
    <property type="entry name" value="ZF_SWIM"/>
    <property type="match status" value="1"/>
</dbReference>
<organism evidence="3 4">
    <name type="scientific">Victivallis lenta</name>
    <dbReference type="NCBI Taxonomy" id="2606640"/>
    <lineage>
        <taxon>Bacteria</taxon>
        <taxon>Pseudomonadati</taxon>
        <taxon>Lentisphaerota</taxon>
        <taxon>Lentisphaeria</taxon>
        <taxon>Victivallales</taxon>
        <taxon>Victivallaceae</taxon>
        <taxon>Victivallis</taxon>
    </lineage>
</organism>
<sequence length="233" mass="25733">MNDYDDESLPLSVKELRARAAGIARRLEAEGETLSPVGANGRSIARSFWGKAWCRNIESYQDYESRLPRGRSYLRNGTVIDLKILPGKVTALVSGSELYHVEIRIDPVAPERWAQLRKQCFGKIGSLVDLVEGKLSDPIVELLCDRDSGLFPEPDEIHLNCDCPDWADLCKHLAAVLYGIGARLDDDPALFFVLRGVDQSELFSGDLGENLPGAAVDLDDLDDLADTFGIELD</sequence>
<dbReference type="InterPro" id="IPR007527">
    <property type="entry name" value="Znf_SWIM"/>
</dbReference>
<evidence type="ECO:0000259" key="2">
    <source>
        <dbReference type="PROSITE" id="PS50966"/>
    </source>
</evidence>
<gene>
    <name evidence="3" type="ORF">FYJ85_20930</name>
</gene>
<dbReference type="RefSeq" id="WP_154420673.1">
    <property type="nucleotide sequence ID" value="NZ_CALXOB010000058.1"/>
</dbReference>
<protein>
    <recommendedName>
        <fullName evidence="2">SWIM-type domain-containing protein</fullName>
    </recommendedName>
</protein>
<dbReference type="Pfam" id="PF04434">
    <property type="entry name" value="SWIM"/>
    <property type="match status" value="1"/>
</dbReference>
<proteinExistence type="predicted"/>
<keyword evidence="1" id="KW-0862">Zinc</keyword>
<dbReference type="Proteomes" id="UP000435649">
    <property type="component" value="Unassembled WGS sequence"/>
</dbReference>
<dbReference type="AlphaFoldDB" id="A0A844G802"/>
<evidence type="ECO:0000313" key="3">
    <source>
        <dbReference type="EMBL" id="MST99496.1"/>
    </source>
</evidence>
<dbReference type="EMBL" id="VUNS01000038">
    <property type="protein sequence ID" value="MST99496.1"/>
    <property type="molecule type" value="Genomic_DNA"/>
</dbReference>
<reference evidence="3 4" key="1">
    <citation type="submission" date="2019-08" db="EMBL/GenBank/DDBJ databases">
        <title>In-depth cultivation of the pig gut microbiome towards novel bacterial diversity and tailored functional studies.</title>
        <authorList>
            <person name="Wylensek D."/>
            <person name="Hitch T.C.A."/>
            <person name="Clavel T."/>
        </authorList>
    </citation>
    <scope>NUCLEOTIDE SEQUENCE [LARGE SCALE GENOMIC DNA]</scope>
    <source>
        <strain evidence="3 4">BBE-744-WT-12</strain>
    </source>
</reference>
<keyword evidence="1" id="KW-0863">Zinc-finger</keyword>
<dbReference type="PANTHER" id="PTHR38133:SF1">
    <property type="entry name" value="SLR1429 PROTEIN"/>
    <property type="match status" value="1"/>
</dbReference>
<keyword evidence="4" id="KW-1185">Reference proteome</keyword>
<comment type="caution">
    <text evidence="3">The sequence shown here is derived from an EMBL/GenBank/DDBJ whole genome shotgun (WGS) entry which is preliminary data.</text>
</comment>
<name>A0A844G802_9BACT</name>
<evidence type="ECO:0000313" key="4">
    <source>
        <dbReference type="Proteomes" id="UP000435649"/>
    </source>
</evidence>
<evidence type="ECO:0000256" key="1">
    <source>
        <dbReference type="PROSITE-ProRule" id="PRU00325"/>
    </source>
</evidence>
<accession>A0A844G802</accession>
<keyword evidence="1" id="KW-0479">Metal-binding</keyword>
<dbReference type="PANTHER" id="PTHR38133">
    <property type="entry name" value="SLR1429 PROTEIN"/>
    <property type="match status" value="1"/>
</dbReference>
<feature type="domain" description="SWIM-type" evidence="2">
    <location>
        <begin position="146"/>
        <end position="181"/>
    </location>
</feature>